<dbReference type="Pfam" id="PF08338">
    <property type="entry name" value="DUF1731"/>
    <property type="match status" value="1"/>
</dbReference>
<evidence type="ECO:0000313" key="5">
    <source>
        <dbReference type="Proteomes" id="UP000199308"/>
    </source>
</evidence>
<name>A0A1H9YDU4_THASX</name>
<dbReference type="PANTHER" id="PTHR11092:SF0">
    <property type="entry name" value="EPIMERASE FAMILY PROTEIN SDR39U1"/>
    <property type="match status" value="1"/>
</dbReference>
<dbReference type="PANTHER" id="PTHR11092">
    <property type="entry name" value="SUGAR NUCLEOTIDE EPIMERASE RELATED"/>
    <property type="match status" value="1"/>
</dbReference>
<dbReference type="Proteomes" id="UP000199308">
    <property type="component" value="Unassembled WGS sequence"/>
</dbReference>
<keyword evidence="5" id="KW-1185">Reference proteome</keyword>
<dbReference type="InterPro" id="IPR013549">
    <property type="entry name" value="DUF1731"/>
</dbReference>
<dbReference type="Pfam" id="PF01370">
    <property type="entry name" value="Epimerase"/>
    <property type="match status" value="1"/>
</dbReference>
<evidence type="ECO:0000259" key="3">
    <source>
        <dbReference type="Pfam" id="PF08338"/>
    </source>
</evidence>
<dbReference type="Gene3D" id="3.40.50.720">
    <property type="entry name" value="NAD(P)-binding Rossmann-like Domain"/>
    <property type="match status" value="1"/>
</dbReference>
<accession>A0A1H9YDU4</accession>
<feature type="domain" description="NAD-dependent epimerase/dehydratase" evidence="2">
    <location>
        <begin position="3"/>
        <end position="127"/>
    </location>
</feature>
<dbReference type="AlphaFoldDB" id="A0A1H9YDU4"/>
<sequence length="300" mass="33427">MQILLTGSTGLIGSFLLKRFQQQGHQVFTLDRHRFDDPNRFYWDINSGAWDLPADFTCDVVIHLTGENIAAQRWSDARKKRIIDSRVKSTALLVDIIERMPSPPSLVMSGSAIGFYGNTGTTKVDEHSSPPDEFMSDICQQWEAAISPVKSDTTRLVNLRTGVVLSTHGGALAKMLLPFKLGLGGKVGTGQQYMSVVTLPEYANMIDFLINTKDIEGPVNLVSQQPITNHRFANMLAKALSRPAIFPLPAFVAKIMLGEMAEELLLASNRVVPTKLIEHEFSFDKLPMEKQIEMLIRQKL</sequence>
<organism evidence="4 5">
    <name type="scientific">Thalassotalea agarivorans</name>
    <name type="common">Thalassomonas agarivorans</name>
    <dbReference type="NCBI Taxonomy" id="349064"/>
    <lineage>
        <taxon>Bacteria</taxon>
        <taxon>Pseudomonadati</taxon>
        <taxon>Pseudomonadota</taxon>
        <taxon>Gammaproteobacteria</taxon>
        <taxon>Alteromonadales</taxon>
        <taxon>Colwelliaceae</taxon>
        <taxon>Thalassotalea</taxon>
    </lineage>
</organism>
<proteinExistence type="inferred from homology"/>
<dbReference type="InterPro" id="IPR001509">
    <property type="entry name" value="Epimerase_deHydtase"/>
</dbReference>
<protein>
    <recommendedName>
        <fullName evidence="6">TIGR01777 family protein</fullName>
    </recommendedName>
</protein>
<feature type="domain" description="DUF1731" evidence="3">
    <location>
        <begin position="248"/>
        <end position="283"/>
    </location>
</feature>
<gene>
    <name evidence="4" type="ORF">SAMN05660429_00169</name>
</gene>
<dbReference type="STRING" id="349064.SAMN05660429_00169"/>
<evidence type="ECO:0000256" key="1">
    <source>
        <dbReference type="ARBA" id="ARBA00009353"/>
    </source>
</evidence>
<dbReference type="InterPro" id="IPR010099">
    <property type="entry name" value="SDR39U1"/>
</dbReference>
<evidence type="ECO:0008006" key="6">
    <source>
        <dbReference type="Google" id="ProtNLM"/>
    </source>
</evidence>
<evidence type="ECO:0000313" key="4">
    <source>
        <dbReference type="EMBL" id="SES66628.1"/>
    </source>
</evidence>
<dbReference type="NCBIfam" id="TIGR01777">
    <property type="entry name" value="yfcH"/>
    <property type="match status" value="1"/>
</dbReference>
<dbReference type="RefSeq" id="WP_177168817.1">
    <property type="nucleotide sequence ID" value="NZ_AP027363.1"/>
</dbReference>
<reference evidence="4 5" key="1">
    <citation type="submission" date="2016-10" db="EMBL/GenBank/DDBJ databases">
        <authorList>
            <person name="de Groot N.N."/>
        </authorList>
    </citation>
    <scope>NUCLEOTIDE SEQUENCE [LARGE SCALE GENOMIC DNA]</scope>
    <source>
        <strain evidence="4 5">DSM 19706</strain>
    </source>
</reference>
<dbReference type="SUPFAM" id="SSF51735">
    <property type="entry name" value="NAD(P)-binding Rossmann-fold domains"/>
    <property type="match status" value="1"/>
</dbReference>
<dbReference type="EMBL" id="FOHK01000001">
    <property type="protein sequence ID" value="SES66628.1"/>
    <property type="molecule type" value="Genomic_DNA"/>
</dbReference>
<evidence type="ECO:0000259" key="2">
    <source>
        <dbReference type="Pfam" id="PF01370"/>
    </source>
</evidence>
<dbReference type="InterPro" id="IPR036291">
    <property type="entry name" value="NAD(P)-bd_dom_sf"/>
</dbReference>
<comment type="similarity">
    <text evidence="1">Belongs to the NAD(P)-dependent epimerase/dehydratase family. SDR39U1 subfamily.</text>
</comment>